<keyword evidence="4" id="KW-1185">Reference proteome</keyword>
<evidence type="ECO:0000259" key="2">
    <source>
        <dbReference type="Pfam" id="PF07883"/>
    </source>
</evidence>
<dbReference type="RefSeq" id="WP_041337217.1">
    <property type="nucleotide sequence ID" value="NZ_HF545617.1"/>
</dbReference>
<gene>
    <name evidence="3" type="ORF">RBI_II00107</name>
</gene>
<dbReference type="Gene3D" id="2.60.120.10">
    <property type="entry name" value="Jelly Rolls"/>
    <property type="match status" value="1"/>
</dbReference>
<dbReference type="EMBL" id="HF545617">
    <property type="protein sequence ID" value="CCO05881.1"/>
    <property type="molecule type" value="Genomic_DNA"/>
</dbReference>
<protein>
    <recommendedName>
        <fullName evidence="2">Cupin type-2 domain-containing protein</fullName>
    </recommendedName>
</protein>
<dbReference type="Proteomes" id="UP000027600">
    <property type="component" value="Chromosome II"/>
</dbReference>
<dbReference type="InterPro" id="IPR013096">
    <property type="entry name" value="Cupin_2"/>
</dbReference>
<evidence type="ECO:0000313" key="3">
    <source>
        <dbReference type="EMBL" id="CCO05881.1"/>
    </source>
</evidence>
<dbReference type="PANTHER" id="PTHR35848:SF6">
    <property type="entry name" value="CUPIN TYPE-2 DOMAIN-CONTAINING PROTEIN"/>
    <property type="match status" value="1"/>
</dbReference>
<organism evidence="3 4">
    <name type="scientific">Ruminococcus bicirculans</name>
    <name type="common">ex Wegman et al. 2014</name>
    <dbReference type="NCBI Taxonomy" id="1160721"/>
    <lineage>
        <taxon>Bacteria</taxon>
        <taxon>Bacillati</taxon>
        <taxon>Bacillota</taxon>
        <taxon>Clostridia</taxon>
        <taxon>Eubacteriales</taxon>
        <taxon>Oscillospiraceae</taxon>
        <taxon>Ruminococcus</taxon>
    </lineage>
</organism>
<dbReference type="InterPro" id="IPR051610">
    <property type="entry name" value="GPI/OXD"/>
</dbReference>
<keyword evidence="1" id="KW-0479">Metal-binding</keyword>
<accession>A0ABM9QIT8</accession>
<dbReference type="PANTHER" id="PTHR35848">
    <property type="entry name" value="OXALATE-BINDING PROTEIN"/>
    <property type="match status" value="1"/>
</dbReference>
<evidence type="ECO:0000313" key="4">
    <source>
        <dbReference type="Proteomes" id="UP000027600"/>
    </source>
</evidence>
<sequence>MRIVFDDIKESLAPNFKGGEKSFASRAYSDGKNKMMKGRLEPGASIGLHRHEGNCEMIYVLEGSGKMLYDSGEERLSAGDFHYCPEGHEHSFINDGDRDLVFIAVVPAQ</sequence>
<dbReference type="InterPro" id="IPR011051">
    <property type="entry name" value="RmlC_Cupin_sf"/>
</dbReference>
<name>A0ABM9QIT8_9FIRM</name>
<feature type="domain" description="Cupin type-2" evidence="2">
    <location>
        <begin position="39"/>
        <end position="106"/>
    </location>
</feature>
<dbReference type="Pfam" id="PF07883">
    <property type="entry name" value="Cupin_2"/>
    <property type="match status" value="1"/>
</dbReference>
<proteinExistence type="predicted"/>
<evidence type="ECO:0000256" key="1">
    <source>
        <dbReference type="ARBA" id="ARBA00022723"/>
    </source>
</evidence>
<reference evidence="3 4" key="1">
    <citation type="journal article" date="2014" name="Int. J. Syst. Evol. Microbiol.">
        <title>Complete genome of a new Firmicutes species belonging to the dominant human colonic microbiota ('Ruminococcus bicirculans') reveals two chromosomes and a selective capacity to utilize plant glucans.</title>
        <authorList>
            <consortium name="NISC Comparative Sequencing Program"/>
            <person name="Wegmann U."/>
            <person name="Louis P."/>
            <person name="Goesmann A."/>
            <person name="Henrissat B."/>
            <person name="Duncan S.H."/>
            <person name="Flint H.J."/>
        </authorList>
    </citation>
    <scope>NUCLEOTIDE SEQUENCE [LARGE SCALE GENOMIC DNA]</scope>
    <source>
        <strain evidence="3 4">80/3</strain>
    </source>
</reference>
<dbReference type="SUPFAM" id="SSF51182">
    <property type="entry name" value="RmlC-like cupins"/>
    <property type="match status" value="1"/>
</dbReference>
<dbReference type="InterPro" id="IPR014710">
    <property type="entry name" value="RmlC-like_jellyroll"/>
</dbReference>